<dbReference type="GeneID" id="118427731"/>
<protein>
    <submittedName>
        <fullName evidence="2">Uncharacterized protein LOC118427731 isoform X1</fullName>
    </submittedName>
</protein>
<sequence>MTCRPEMKYYCHPVNCHLGHYLTLHVINPYTTRTIINPVTTSLVQRVRCKHTVLKVSRMDIDKLGDIIIHDLWMTSSSGLGGKFWKNKRTEVTVNIIWSLNGRKEQNSLIIPQEEMTSNEVCKKRDMIPGSLDGVLRCTEDILSVEEGHRPAAFLVGPAGQTVRRLDVWDTPTVSNKNTGRIKSRGLSLLKRVVQCFGRRLRKLNVMRNRQASTTGRQATSSTWQASLLCILR</sequence>
<gene>
    <name evidence="2" type="primary">LOC118427731</name>
</gene>
<reference evidence="1" key="1">
    <citation type="journal article" date="2020" name="Nat. Ecol. Evol.">
        <title>Deeply conserved synteny resolves early events in vertebrate evolution.</title>
        <authorList>
            <person name="Simakov O."/>
            <person name="Marletaz F."/>
            <person name="Yue J.X."/>
            <person name="O'Connell B."/>
            <person name="Jenkins J."/>
            <person name="Brandt A."/>
            <person name="Calef R."/>
            <person name="Tung C.H."/>
            <person name="Huang T.K."/>
            <person name="Schmutz J."/>
            <person name="Satoh N."/>
            <person name="Yu J.K."/>
            <person name="Putnam N.H."/>
            <person name="Green R.E."/>
            <person name="Rokhsar D.S."/>
        </authorList>
    </citation>
    <scope>NUCLEOTIDE SEQUENCE [LARGE SCALE GENOMIC DNA]</scope>
    <source>
        <strain evidence="1">S238N-H82</strain>
    </source>
</reference>
<keyword evidence="1" id="KW-1185">Reference proteome</keyword>
<dbReference type="AlphaFoldDB" id="A0A9J7M3T0"/>
<reference evidence="2" key="2">
    <citation type="submission" date="2025-08" db="UniProtKB">
        <authorList>
            <consortium name="RefSeq"/>
        </authorList>
    </citation>
    <scope>IDENTIFICATION</scope>
    <source>
        <strain evidence="2">S238N-H82</strain>
        <tissue evidence="2">Testes</tissue>
    </source>
</reference>
<proteinExistence type="predicted"/>
<evidence type="ECO:0000313" key="1">
    <source>
        <dbReference type="Proteomes" id="UP000001554"/>
    </source>
</evidence>
<accession>A0A9J7M3T0</accession>
<evidence type="ECO:0000313" key="2">
    <source>
        <dbReference type="RefSeq" id="XP_035693540.1"/>
    </source>
</evidence>
<dbReference type="KEGG" id="bfo:118427731"/>
<dbReference type="OrthoDB" id="10055273at2759"/>
<organism evidence="1 2">
    <name type="scientific">Branchiostoma floridae</name>
    <name type="common">Florida lancelet</name>
    <name type="synonym">Amphioxus</name>
    <dbReference type="NCBI Taxonomy" id="7739"/>
    <lineage>
        <taxon>Eukaryota</taxon>
        <taxon>Metazoa</taxon>
        <taxon>Chordata</taxon>
        <taxon>Cephalochordata</taxon>
        <taxon>Leptocardii</taxon>
        <taxon>Amphioxiformes</taxon>
        <taxon>Branchiostomatidae</taxon>
        <taxon>Branchiostoma</taxon>
    </lineage>
</organism>
<dbReference type="RefSeq" id="XP_035693540.1">
    <property type="nucleotide sequence ID" value="XM_035837647.1"/>
</dbReference>
<dbReference type="Proteomes" id="UP000001554">
    <property type="component" value="Chromosome 12"/>
</dbReference>
<name>A0A9J7M3T0_BRAFL</name>